<dbReference type="SUPFAM" id="SSF46785">
    <property type="entry name" value="Winged helix' DNA-binding domain"/>
    <property type="match status" value="1"/>
</dbReference>
<dbReference type="InterPro" id="IPR005119">
    <property type="entry name" value="LysR_subst-bd"/>
</dbReference>
<dbReference type="Gene3D" id="1.10.10.10">
    <property type="entry name" value="Winged helix-like DNA-binding domain superfamily/Winged helix DNA-binding domain"/>
    <property type="match status" value="1"/>
</dbReference>
<evidence type="ECO:0000256" key="2">
    <source>
        <dbReference type="ARBA" id="ARBA00023015"/>
    </source>
</evidence>
<keyword evidence="4" id="KW-0804">Transcription</keyword>
<dbReference type="Pfam" id="PF00126">
    <property type="entry name" value="HTH_1"/>
    <property type="match status" value="1"/>
</dbReference>
<dbReference type="InterPro" id="IPR036388">
    <property type="entry name" value="WH-like_DNA-bd_sf"/>
</dbReference>
<evidence type="ECO:0000256" key="1">
    <source>
        <dbReference type="ARBA" id="ARBA00009437"/>
    </source>
</evidence>
<feature type="domain" description="HTH lysR-type" evidence="5">
    <location>
        <begin position="1"/>
        <end position="59"/>
    </location>
</feature>
<dbReference type="InterPro" id="IPR058163">
    <property type="entry name" value="LysR-type_TF_proteobact-type"/>
</dbReference>
<proteinExistence type="inferred from homology"/>
<dbReference type="Pfam" id="PF03466">
    <property type="entry name" value="LysR_substrate"/>
    <property type="match status" value="1"/>
</dbReference>
<evidence type="ECO:0000313" key="7">
    <source>
        <dbReference type="Proteomes" id="UP001499994"/>
    </source>
</evidence>
<dbReference type="EMBL" id="BAABDG010000002">
    <property type="protein sequence ID" value="GAA3891952.1"/>
    <property type="molecule type" value="Genomic_DNA"/>
</dbReference>
<dbReference type="RefSeq" id="WP_346080293.1">
    <property type="nucleotide sequence ID" value="NZ_BAABDG010000002.1"/>
</dbReference>
<dbReference type="PROSITE" id="PS50931">
    <property type="entry name" value="HTH_LYSR"/>
    <property type="match status" value="1"/>
</dbReference>
<dbReference type="InterPro" id="IPR036390">
    <property type="entry name" value="WH_DNA-bd_sf"/>
</dbReference>
<dbReference type="PANTHER" id="PTHR30537">
    <property type="entry name" value="HTH-TYPE TRANSCRIPTIONAL REGULATOR"/>
    <property type="match status" value="1"/>
</dbReference>
<organism evidence="6 7">
    <name type="scientific">Gibbsiella dentisursi</name>
    <dbReference type="NCBI Taxonomy" id="796890"/>
    <lineage>
        <taxon>Bacteria</taxon>
        <taxon>Pseudomonadati</taxon>
        <taxon>Pseudomonadota</taxon>
        <taxon>Gammaproteobacteria</taxon>
        <taxon>Enterobacterales</taxon>
        <taxon>Yersiniaceae</taxon>
        <taxon>Gibbsiella</taxon>
    </lineage>
</organism>
<evidence type="ECO:0000259" key="5">
    <source>
        <dbReference type="PROSITE" id="PS50931"/>
    </source>
</evidence>
<keyword evidence="7" id="KW-1185">Reference proteome</keyword>
<reference evidence="7" key="1">
    <citation type="journal article" date="2019" name="Int. J. Syst. Evol. Microbiol.">
        <title>The Global Catalogue of Microorganisms (GCM) 10K type strain sequencing project: providing services to taxonomists for standard genome sequencing and annotation.</title>
        <authorList>
            <consortium name="The Broad Institute Genomics Platform"/>
            <consortium name="The Broad Institute Genome Sequencing Center for Infectious Disease"/>
            <person name="Wu L."/>
            <person name="Ma J."/>
        </authorList>
    </citation>
    <scope>NUCLEOTIDE SEQUENCE [LARGE SCALE GENOMIC DNA]</scope>
    <source>
        <strain evidence="7">JCM 17201</strain>
    </source>
</reference>
<evidence type="ECO:0000256" key="4">
    <source>
        <dbReference type="ARBA" id="ARBA00023163"/>
    </source>
</evidence>
<dbReference type="Gene3D" id="3.40.190.290">
    <property type="match status" value="1"/>
</dbReference>
<name>A0ABP7L106_9GAMM</name>
<dbReference type="InterPro" id="IPR000847">
    <property type="entry name" value="LysR_HTH_N"/>
</dbReference>
<evidence type="ECO:0000313" key="6">
    <source>
        <dbReference type="EMBL" id="GAA3891952.1"/>
    </source>
</evidence>
<dbReference type="SUPFAM" id="SSF53850">
    <property type="entry name" value="Periplasmic binding protein-like II"/>
    <property type="match status" value="1"/>
</dbReference>
<protein>
    <submittedName>
        <fullName evidence="6">LysR family transcriptional regulator</fullName>
    </submittedName>
</protein>
<dbReference type="PANTHER" id="PTHR30537:SF5">
    <property type="entry name" value="HTH-TYPE TRANSCRIPTIONAL ACTIVATOR TTDR-RELATED"/>
    <property type="match status" value="1"/>
</dbReference>
<gene>
    <name evidence="6" type="ORF">GCM10022405_16760</name>
</gene>
<keyword evidence="3" id="KW-0238">DNA-binding</keyword>
<comment type="similarity">
    <text evidence="1">Belongs to the LysR transcriptional regulatory family.</text>
</comment>
<dbReference type="PRINTS" id="PR00039">
    <property type="entry name" value="HTHLYSR"/>
</dbReference>
<sequence length="305" mass="33467">MEGLLALRIFIRVIERGSFSAVAREMGLSQPTISKQIRKLEQSLGTALLTRSTRHVVPTQEGLSYYQACRKAIAALDEAENQLNAGAERLSGVLRVAAPAAFGRLEILPYLAGFLDRHPALNVEVQLSDDIVDLLQSGIDVAFRFGQLLPEGAIARPLARLPSRLFASASYLAARGCPQSPGELAEHACITYQNASGRQRFWTLQRQDQVSSFLVNGQLSCNSSEGLRAAVLADMGICFAQPWLFREELEAGSVRPVLPAYHLPIMPLHVVYQADRRGNARVMALVAYLEQCWLEQGTLPPLTAE</sequence>
<comment type="caution">
    <text evidence="6">The sequence shown here is derived from an EMBL/GenBank/DDBJ whole genome shotgun (WGS) entry which is preliminary data.</text>
</comment>
<accession>A0ABP7L106</accession>
<evidence type="ECO:0000256" key="3">
    <source>
        <dbReference type="ARBA" id="ARBA00023125"/>
    </source>
</evidence>
<dbReference type="CDD" id="cd08422">
    <property type="entry name" value="PBP2_CrgA_like"/>
    <property type="match status" value="1"/>
</dbReference>
<dbReference type="Proteomes" id="UP001499994">
    <property type="component" value="Unassembled WGS sequence"/>
</dbReference>
<keyword evidence="2" id="KW-0805">Transcription regulation</keyword>